<accession>A0AAV4D0N4</accession>
<sequence length="108" mass="11857">MLSAFPQGRASVTDLNSSQKGPCRSLATVPPKPRKCERTEITCSTIHTGRKSRAHAGKFESLKGRFKQADMANAEGIRASAVPPRQAKAQTEREHNSIPQSRRSLMLL</sequence>
<proteinExistence type="predicted"/>
<organism evidence="2 3">
    <name type="scientific">Plakobranchus ocellatus</name>
    <dbReference type="NCBI Taxonomy" id="259542"/>
    <lineage>
        <taxon>Eukaryota</taxon>
        <taxon>Metazoa</taxon>
        <taxon>Spiralia</taxon>
        <taxon>Lophotrochozoa</taxon>
        <taxon>Mollusca</taxon>
        <taxon>Gastropoda</taxon>
        <taxon>Heterobranchia</taxon>
        <taxon>Euthyneura</taxon>
        <taxon>Panpulmonata</taxon>
        <taxon>Sacoglossa</taxon>
        <taxon>Placobranchoidea</taxon>
        <taxon>Plakobranchidae</taxon>
        <taxon>Plakobranchus</taxon>
    </lineage>
</organism>
<name>A0AAV4D0N4_9GAST</name>
<keyword evidence="3" id="KW-1185">Reference proteome</keyword>
<evidence type="ECO:0000256" key="1">
    <source>
        <dbReference type="SAM" id="MobiDB-lite"/>
    </source>
</evidence>
<dbReference type="Proteomes" id="UP000735302">
    <property type="component" value="Unassembled WGS sequence"/>
</dbReference>
<evidence type="ECO:0000313" key="3">
    <source>
        <dbReference type="Proteomes" id="UP000735302"/>
    </source>
</evidence>
<gene>
    <name evidence="2" type="ORF">PoB_006424700</name>
</gene>
<comment type="caution">
    <text evidence="2">The sequence shown here is derived from an EMBL/GenBank/DDBJ whole genome shotgun (WGS) entry which is preliminary data.</text>
</comment>
<feature type="compositionally biased region" description="Polar residues" evidence="1">
    <location>
        <begin position="97"/>
        <end position="108"/>
    </location>
</feature>
<dbReference type="AlphaFoldDB" id="A0AAV4D0N4"/>
<evidence type="ECO:0000313" key="2">
    <source>
        <dbReference type="EMBL" id="GFO37742.1"/>
    </source>
</evidence>
<reference evidence="2 3" key="1">
    <citation type="journal article" date="2021" name="Elife">
        <title>Chloroplast acquisition without the gene transfer in kleptoplastic sea slugs, Plakobranchus ocellatus.</title>
        <authorList>
            <person name="Maeda T."/>
            <person name="Takahashi S."/>
            <person name="Yoshida T."/>
            <person name="Shimamura S."/>
            <person name="Takaki Y."/>
            <person name="Nagai Y."/>
            <person name="Toyoda A."/>
            <person name="Suzuki Y."/>
            <person name="Arimoto A."/>
            <person name="Ishii H."/>
            <person name="Satoh N."/>
            <person name="Nishiyama T."/>
            <person name="Hasebe M."/>
            <person name="Maruyama T."/>
            <person name="Minagawa J."/>
            <person name="Obokata J."/>
            <person name="Shigenobu S."/>
        </authorList>
    </citation>
    <scope>NUCLEOTIDE SEQUENCE [LARGE SCALE GENOMIC DNA]</scope>
</reference>
<protein>
    <submittedName>
        <fullName evidence="2">Uncharacterized protein</fullName>
    </submittedName>
</protein>
<feature type="region of interest" description="Disordered" evidence="1">
    <location>
        <begin position="1"/>
        <end position="35"/>
    </location>
</feature>
<dbReference type="EMBL" id="BLXT01007302">
    <property type="protein sequence ID" value="GFO37742.1"/>
    <property type="molecule type" value="Genomic_DNA"/>
</dbReference>
<feature type="region of interest" description="Disordered" evidence="1">
    <location>
        <begin position="74"/>
        <end position="108"/>
    </location>
</feature>